<dbReference type="PANTHER" id="PTHR33077:SF140">
    <property type="entry name" value="PROTEIN TIFY 10B"/>
    <property type="match status" value="1"/>
</dbReference>
<feature type="domain" description="Tify" evidence="5">
    <location>
        <begin position="176"/>
        <end position="211"/>
    </location>
</feature>
<keyword evidence="2 4" id="KW-1184">Jasmonic acid signaling pathway</keyword>
<dbReference type="PROSITE" id="PS51320">
    <property type="entry name" value="TIFY"/>
    <property type="match status" value="1"/>
</dbReference>
<dbReference type="Pfam" id="PF06200">
    <property type="entry name" value="tify"/>
    <property type="match status" value="1"/>
</dbReference>
<keyword evidence="4" id="KW-0539">Nucleus</keyword>
<comment type="caution">
    <text evidence="6">The sequence shown here is derived from an EMBL/GenBank/DDBJ whole genome shotgun (WGS) entry which is preliminary data.</text>
</comment>
<dbReference type="PANTHER" id="PTHR33077">
    <property type="entry name" value="PROTEIN TIFY 4A-RELATED-RELATED"/>
    <property type="match status" value="1"/>
</dbReference>
<evidence type="ECO:0000256" key="2">
    <source>
        <dbReference type="ARBA" id="ARBA00022819"/>
    </source>
</evidence>
<comment type="similarity">
    <text evidence="1 4">Belongs to the TIFY/JAZ family.</text>
</comment>
<dbReference type="InterPro" id="IPR018467">
    <property type="entry name" value="CCT_CS"/>
</dbReference>
<evidence type="ECO:0000256" key="4">
    <source>
        <dbReference type="RuleBase" id="RU369065"/>
    </source>
</evidence>
<dbReference type="InterPro" id="IPR010399">
    <property type="entry name" value="Tify_dom"/>
</dbReference>
<comment type="function">
    <text evidence="4">Repressor of jasmonate responses.</text>
</comment>
<dbReference type="Proteomes" id="UP001054889">
    <property type="component" value="Unassembled WGS sequence"/>
</dbReference>
<dbReference type="GO" id="GO:0009611">
    <property type="term" value="P:response to wounding"/>
    <property type="evidence" value="ECO:0007669"/>
    <property type="project" value="UniProtKB-UniRule"/>
</dbReference>
<reference evidence="6" key="2">
    <citation type="submission" date="2021-12" db="EMBL/GenBank/DDBJ databases">
        <title>Resequencing data analysis of finger millet.</title>
        <authorList>
            <person name="Hatakeyama M."/>
            <person name="Aluri S."/>
            <person name="Balachadran M.T."/>
            <person name="Sivarajan S.R."/>
            <person name="Poveda L."/>
            <person name="Shimizu-Inatsugi R."/>
            <person name="Schlapbach R."/>
            <person name="Sreeman S.M."/>
            <person name="Shimizu K.K."/>
        </authorList>
    </citation>
    <scope>NUCLEOTIDE SEQUENCE</scope>
</reference>
<evidence type="ECO:0000256" key="1">
    <source>
        <dbReference type="ARBA" id="ARBA00008614"/>
    </source>
</evidence>
<dbReference type="Pfam" id="PF09425">
    <property type="entry name" value="Jas_motif"/>
    <property type="match status" value="1"/>
</dbReference>
<organism evidence="6 7">
    <name type="scientific">Eleusine coracana subsp. coracana</name>
    <dbReference type="NCBI Taxonomy" id="191504"/>
    <lineage>
        <taxon>Eukaryota</taxon>
        <taxon>Viridiplantae</taxon>
        <taxon>Streptophyta</taxon>
        <taxon>Embryophyta</taxon>
        <taxon>Tracheophyta</taxon>
        <taxon>Spermatophyta</taxon>
        <taxon>Magnoliopsida</taxon>
        <taxon>Liliopsida</taxon>
        <taxon>Poales</taxon>
        <taxon>Poaceae</taxon>
        <taxon>PACMAD clade</taxon>
        <taxon>Chloridoideae</taxon>
        <taxon>Cynodonteae</taxon>
        <taxon>Eleusininae</taxon>
        <taxon>Eleusine</taxon>
    </lineage>
</organism>
<keyword evidence="7" id="KW-1185">Reference proteome</keyword>
<gene>
    <name evidence="6" type="primary">gb07875</name>
    <name evidence="6" type="ORF">PR202_gb07875</name>
</gene>
<evidence type="ECO:0000259" key="5">
    <source>
        <dbReference type="PROSITE" id="PS51320"/>
    </source>
</evidence>
<dbReference type="SMART" id="SM00979">
    <property type="entry name" value="TIFY"/>
    <property type="match status" value="1"/>
</dbReference>
<dbReference type="AlphaFoldDB" id="A0AAV5EE96"/>
<accession>A0AAV5EE96</accession>
<dbReference type="GO" id="GO:0005634">
    <property type="term" value="C:nucleus"/>
    <property type="evidence" value="ECO:0007669"/>
    <property type="project" value="UniProtKB-SubCell"/>
</dbReference>
<comment type="domain">
    <text evidence="4">The jas domain is required for interaction with COI1.</text>
</comment>
<dbReference type="EMBL" id="BQKI01000075">
    <property type="protein sequence ID" value="GJN20491.1"/>
    <property type="molecule type" value="Genomic_DNA"/>
</dbReference>
<keyword evidence="3" id="KW-0832">Ubl conjugation</keyword>
<dbReference type="InterPro" id="IPR040390">
    <property type="entry name" value="TIFY/JAZ"/>
</dbReference>
<evidence type="ECO:0000256" key="3">
    <source>
        <dbReference type="ARBA" id="ARBA00022843"/>
    </source>
</evidence>
<reference evidence="6" key="1">
    <citation type="journal article" date="2018" name="DNA Res.">
        <title>Multiple hybrid de novo genome assembly of finger millet, an orphan allotetraploid crop.</title>
        <authorList>
            <person name="Hatakeyama M."/>
            <person name="Aluri S."/>
            <person name="Balachadran M.T."/>
            <person name="Sivarajan S.R."/>
            <person name="Patrignani A."/>
            <person name="Gruter S."/>
            <person name="Poveda L."/>
            <person name="Shimizu-Inatsugi R."/>
            <person name="Baeten J."/>
            <person name="Francoijs K.J."/>
            <person name="Nataraja K.N."/>
            <person name="Reddy Y.A.N."/>
            <person name="Phadnis S."/>
            <person name="Ravikumar R.L."/>
            <person name="Schlapbach R."/>
            <person name="Sreeman S.M."/>
            <person name="Shimizu K.K."/>
        </authorList>
    </citation>
    <scope>NUCLEOTIDE SEQUENCE</scope>
</reference>
<proteinExistence type="inferred from homology"/>
<dbReference type="GO" id="GO:2000022">
    <property type="term" value="P:regulation of jasmonic acid mediated signaling pathway"/>
    <property type="evidence" value="ECO:0007669"/>
    <property type="project" value="UniProtKB-UniRule"/>
</dbReference>
<dbReference type="GO" id="GO:0031347">
    <property type="term" value="P:regulation of defense response"/>
    <property type="evidence" value="ECO:0007669"/>
    <property type="project" value="UniProtKB-UniRule"/>
</dbReference>
<protein>
    <recommendedName>
        <fullName evidence="4">Protein TIFY</fullName>
    </recommendedName>
    <alternativeName>
        <fullName evidence="4">Jasmonate ZIM domain-containing protein</fullName>
    </alternativeName>
</protein>
<evidence type="ECO:0000313" key="6">
    <source>
        <dbReference type="EMBL" id="GJN20491.1"/>
    </source>
</evidence>
<name>A0AAV5EE96_ELECO</name>
<sequence>MIANHAPSKREWDPYTDLFKSHLSSFFIIVVMPSLSDKPPSNHHVFFVANAAPHLLIPSSCRPHNSIKPTLCNPSTLNSKPILSSHPPISLFFERKDKLSELSHSKKQRPAEGMATTAGSIKGRAGFAAACGVLSQYVKAAAAMEAEARSPTMVVLPLMPGADVSTTTQEELEPASCASKAQMTIFYGGQVVVLDDVPANRAAEVLQFAAAAKEAVLPAAGNDLLPIARKTSLQRFMEKRRVRVAARATPYSRPDGGDACPDRLTLKL</sequence>
<comment type="subcellular location">
    <subcellularLocation>
        <location evidence="4">Nucleus</location>
    </subcellularLocation>
</comment>
<evidence type="ECO:0000313" key="7">
    <source>
        <dbReference type="Proteomes" id="UP001054889"/>
    </source>
</evidence>